<dbReference type="RefSeq" id="WP_264883787.1">
    <property type="nucleotide sequence ID" value="NZ_JAPDOB010000002.1"/>
</dbReference>
<evidence type="ECO:0000313" key="4">
    <source>
        <dbReference type="Proteomes" id="UP001526246"/>
    </source>
</evidence>
<dbReference type="SUPFAM" id="SSF53756">
    <property type="entry name" value="UDP-Glycosyltransferase/glycogen phosphorylase"/>
    <property type="match status" value="1"/>
</dbReference>
<reference evidence="3 4" key="1">
    <citation type="submission" date="2022-10" db="EMBL/GenBank/DDBJ databases">
        <title>Sphingomonas sp.</title>
        <authorList>
            <person name="Jin C."/>
        </authorList>
    </citation>
    <scope>NUCLEOTIDE SEQUENCE [LARGE SCALE GENOMIC DNA]</scope>
    <source>
        <strain evidence="3 4">BN140010</strain>
    </source>
</reference>
<dbReference type="EMBL" id="JAPDOB010000002">
    <property type="protein sequence ID" value="MCW3798764.1"/>
    <property type="molecule type" value="Genomic_DNA"/>
</dbReference>
<dbReference type="Proteomes" id="UP001526246">
    <property type="component" value="Unassembled WGS sequence"/>
</dbReference>
<gene>
    <name evidence="3" type="ORF">OMW55_13190</name>
</gene>
<protein>
    <submittedName>
        <fullName evidence="3">Glycosyltransferase</fullName>
    </submittedName>
</protein>
<feature type="domain" description="Glycosyltransferase subfamily 4-like N-terminal" evidence="2">
    <location>
        <begin position="15"/>
        <end position="172"/>
    </location>
</feature>
<dbReference type="InterPro" id="IPR001296">
    <property type="entry name" value="Glyco_trans_1"/>
</dbReference>
<dbReference type="InterPro" id="IPR028098">
    <property type="entry name" value="Glyco_trans_4-like_N"/>
</dbReference>
<evidence type="ECO:0000259" key="1">
    <source>
        <dbReference type="Pfam" id="PF00534"/>
    </source>
</evidence>
<dbReference type="Gene3D" id="3.40.50.2000">
    <property type="entry name" value="Glycogen Phosphorylase B"/>
    <property type="match status" value="2"/>
</dbReference>
<dbReference type="Pfam" id="PF00534">
    <property type="entry name" value="Glycos_transf_1"/>
    <property type="match status" value="1"/>
</dbReference>
<dbReference type="CDD" id="cd03811">
    <property type="entry name" value="GT4_GT28_WabH-like"/>
    <property type="match status" value="1"/>
</dbReference>
<dbReference type="PANTHER" id="PTHR12526">
    <property type="entry name" value="GLYCOSYLTRANSFERASE"/>
    <property type="match status" value="1"/>
</dbReference>
<evidence type="ECO:0000313" key="3">
    <source>
        <dbReference type="EMBL" id="MCW3798764.1"/>
    </source>
</evidence>
<dbReference type="Pfam" id="PF13579">
    <property type="entry name" value="Glyco_trans_4_4"/>
    <property type="match status" value="1"/>
</dbReference>
<accession>A0ABT3JI98</accession>
<evidence type="ECO:0000259" key="2">
    <source>
        <dbReference type="Pfam" id="PF13579"/>
    </source>
</evidence>
<dbReference type="PANTHER" id="PTHR12526:SF636">
    <property type="entry name" value="BLL3647 PROTEIN"/>
    <property type="match status" value="1"/>
</dbReference>
<feature type="domain" description="Glycosyl transferase family 1" evidence="1">
    <location>
        <begin position="195"/>
        <end position="344"/>
    </location>
</feature>
<keyword evidence="4" id="KW-1185">Reference proteome</keyword>
<proteinExistence type="predicted"/>
<organism evidence="3 4">
    <name type="scientific">Sphingomonas arvum</name>
    <dbReference type="NCBI Taxonomy" id="2992113"/>
    <lineage>
        <taxon>Bacteria</taxon>
        <taxon>Pseudomonadati</taxon>
        <taxon>Pseudomonadota</taxon>
        <taxon>Alphaproteobacteria</taxon>
        <taxon>Sphingomonadales</taxon>
        <taxon>Sphingomonadaceae</taxon>
        <taxon>Sphingomonas</taxon>
    </lineage>
</organism>
<comment type="caution">
    <text evidence="3">The sequence shown here is derived from an EMBL/GenBank/DDBJ whole genome shotgun (WGS) entry which is preliminary data.</text>
</comment>
<name>A0ABT3JI98_9SPHN</name>
<sequence length="375" mass="40492">MFRILLVEPDLNENGALRVSMDRARRWSAMGADVRLLLVSGHYEGERASVPAELQAIVANKQVRSARWMTPNSIRQGWTAARNADIIVAGREIASGLLIGTLLSRLARRPLAVTVHSNVEAALQHHGTPRHRANVLACLRRARLLTPVAQGLVEGLLELGIDRERIRVVENGFEPALLKARAREEPAVVLPRGPNLLAVGRLSDQKGFDVLIKAHALALKHGAPAHQVSIAGEGPALAELSGLAAELGVSKSVSFLGFVQNPQTLMSQADLFVLPSRWEGFPLALCEAVLLGVPVIASDCVSGPREILEAGRFGDLVGVADEWGLASAIERHLREPDRLREMAAEGSTIVEQRFTADGAARNHLEALKRLASADR</sequence>